<evidence type="ECO:0000259" key="1">
    <source>
        <dbReference type="Pfam" id="PF03958"/>
    </source>
</evidence>
<organism evidence="2 3">
    <name type="scientific">Cerasicoccus arenae</name>
    <dbReference type="NCBI Taxonomy" id="424488"/>
    <lineage>
        <taxon>Bacteria</taxon>
        <taxon>Pseudomonadati</taxon>
        <taxon>Verrucomicrobiota</taxon>
        <taxon>Opitutia</taxon>
        <taxon>Puniceicoccales</taxon>
        <taxon>Cerasicoccaceae</taxon>
        <taxon>Cerasicoccus</taxon>
    </lineage>
</organism>
<sequence>MRCVYLILLALLWQNILLAAQKSEVFTLENRDAASLVPVIGSTFGPDVRVTADVRTNSLIISYPEEMQGNVRTVVAQLDLQEPNIVIEVVTFEVKSEWMERLGLTVRNSLNSQDYASLLPLLIESEHAILAGRQRVVVRNNTPAQISLQTQRVIHHQEDASYSPRVMVMAVIPRLLGKDIIEVKLAHVASSLAGDDASGVTRVFSTVSITNGGAQVFTFNESKSQSMQMEIPIFPLGIRQSNTRSMERVVFLNAKTIDYKDSPTE</sequence>
<accession>A0A8J3GFH4</accession>
<comment type="caution">
    <text evidence="2">The sequence shown here is derived from an EMBL/GenBank/DDBJ whole genome shotgun (WGS) entry which is preliminary data.</text>
</comment>
<reference evidence="2" key="1">
    <citation type="journal article" date="2014" name="Int. J. Syst. Evol. Microbiol.">
        <title>Complete genome sequence of Corynebacterium casei LMG S-19264T (=DSM 44701T), isolated from a smear-ripened cheese.</title>
        <authorList>
            <consortium name="US DOE Joint Genome Institute (JGI-PGF)"/>
            <person name="Walter F."/>
            <person name="Albersmeier A."/>
            <person name="Kalinowski J."/>
            <person name="Ruckert C."/>
        </authorList>
    </citation>
    <scope>NUCLEOTIDE SEQUENCE</scope>
    <source>
        <strain evidence="2">KCTC 12870</strain>
    </source>
</reference>
<evidence type="ECO:0000313" key="2">
    <source>
        <dbReference type="EMBL" id="GHC11742.1"/>
    </source>
</evidence>
<dbReference type="InterPro" id="IPR005644">
    <property type="entry name" value="NolW-like"/>
</dbReference>
<gene>
    <name evidence="2" type="ORF">GCM10007047_31330</name>
</gene>
<proteinExistence type="predicted"/>
<dbReference type="InterPro" id="IPR038591">
    <property type="entry name" value="NolW-like_sf"/>
</dbReference>
<dbReference type="Pfam" id="PF03958">
    <property type="entry name" value="Secretin_N"/>
    <property type="match status" value="1"/>
</dbReference>
<name>A0A8J3GFH4_9BACT</name>
<dbReference type="Gene3D" id="3.30.1370.120">
    <property type="match status" value="1"/>
</dbReference>
<dbReference type="AlphaFoldDB" id="A0A8J3GFH4"/>
<dbReference type="Proteomes" id="UP000642829">
    <property type="component" value="Unassembled WGS sequence"/>
</dbReference>
<reference evidence="2" key="2">
    <citation type="submission" date="2020-09" db="EMBL/GenBank/DDBJ databases">
        <authorList>
            <person name="Sun Q."/>
            <person name="Kim S."/>
        </authorList>
    </citation>
    <scope>NUCLEOTIDE SEQUENCE</scope>
    <source>
        <strain evidence="2">KCTC 12870</strain>
    </source>
</reference>
<protein>
    <recommendedName>
        <fullName evidence="1">NolW-like domain-containing protein</fullName>
    </recommendedName>
</protein>
<evidence type="ECO:0000313" key="3">
    <source>
        <dbReference type="Proteomes" id="UP000642829"/>
    </source>
</evidence>
<dbReference type="EMBL" id="BMXG01000026">
    <property type="protein sequence ID" value="GHC11742.1"/>
    <property type="molecule type" value="Genomic_DNA"/>
</dbReference>
<feature type="domain" description="NolW-like" evidence="1">
    <location>
        <begin position="23"/>
        <end position="82"/>
    </location>
</feature>
<keyword evidence="3" id="KW-1185">Reference proteome</keyword>